<accession>A0ABW9YR83</accession>
<dbReference type="EMBL" id="RSEJ01000074">
    <property type="protein sequence ID" value="NBI56300.1"/>
    <property type="molecule type" value="Genomic_DNA"/>
</dbReference>
<keyword evidence="2" id="KW-1185">Reference proteome</keyword>
<dbReference type="PROSITE" id="PS51257">
    <property type="entry name" value="PROKAR_LIPOPROTEIN"/>
    <property type="match status" value="1"/>
</dbReference>
<proteinExistence type="predicted"/>
<comment type="caution">
    <text evidence="1">The sequence shown here is derived from an EMBL/GenBank/DDBJ whole genome shotgun (WGS) entry which is preliminary data.</text>
</comment>
<organism evidence="1 2">
    <name type="scientific">Photobacterium alginatilyticum</name>
    <dbReference type="NCBI Taxonomy" id="1775171"/>
    <lineage>
        <taxon>Bacteria</taxon>
        <taxon>Pseudomonadati</taxon>
        <taxon>Pseudomonadota</taxon>
        <taxon>Gammaproteobacteria</taxon>
        <taxon>Vibrionales</taxon>
        <taxon>Vibrionaceae</taxon>
        <taxon>Photobacterium</taxon>
    </lineage>
</organism>
<name>A0ABW9YR83_9GAMM</name>
<evidence type="ECO:0000313" key="2">
    <source>
        <dbReference type="Proteomes" id="UP000738517"/>
    </source>
</evidence>
<dbReference type="Proteomes" id="UP000738517">
    <property type="component" value="Unassembled WGS sequence"/>
</dbReference>
<protein>
    <submittedName>
        <fullName evidence="1">Uncharacterized protein</fullName>
    </submittedName>
</protein>
<evidence type="ECO:0000313" key="1">
    <source>
        <dbReference type="EMBL" id="NBI56300.1"/>
    </source>
</evidence>
<gene>
    <name evidence="1" type="ORF">EIZ48_27870</name>
</gene>
<reference evidence="1 2" key="1">
    <citation type="journal article" date="2017" name="Int. J. Syst. Evol. Microbiol.">
        <title>Photobacterium alginatilyticum sp. nov., a marine bacterium isolated from bottom seawater.</title>
        <authorList>
            <person name="Wang X."/>
            <person name="Wang Y."/>
            <person name="Yang X."/>
            <person name="Sun H."/>
            <person name="Li B."/>
            <person name="Zhang X.H."/>
        </authorList>
    </citation>
    <scope>NUCLEOTIDE SEQUENCE [LARGE SCALE GENOMIC DNA]</scope>
    <source>
        <strain evidence="1 2">P03D4</strain>
    </source>
</reference>
<dbReference type="RefSeq" id="WP_160658600.1">
    <property type="nucleotide sequence ID" value="NZ_RSEJ01000074.1"/>
</dbReference>
<sequence length="124" mass="14623">MKYKLIKSMIHNFTHSFVGGCNYVDDAFIFEDLFKLARLKKGEVVTVTWHPVKTEELFKLTPRVRKSIGYYRDWFPKHAASHGVSLEHLAEYRTEVFMAKNHQIYVRAVAVDDRGKEYSCYVWS</sequence>